<keyword evidence="2" id="KW-0547">Nucleotide-binding</keyword>
<dbReference type="InterPro" id="IPR024909">
    <property type="entry name" value="Cys-tRNA/MSH_ligase"/>
</dbReference>
<dbReference type="AlphaFoldDB" id="C1BPD1"/>
<organism evidence="6">
    <name type="scientific">Caligus rogercresseyi</name>
    <name type="common">Sea louse</name>
    <dbReference type="NCBI Taxonomy" id="217165"/>
    <lineage>
        <taxon>Eukaryota</taxon>
        <taxon>Metazoa</taxon>
        <taxon>Ecdysozoa</taxon>
        <taxon>Arthropoda</taxon>
        <taxon>Crustacea</taxon>
        <taxon>Multicrustacea</taxon>
        <taxon>Hexanauplia</taxon>
        <taxon>Copepoda</taxon>
        <taxon>Siphonostomatoida</taxon>
        <taxon>Caligidae</taxon>
        <taxon>Caligus</taxon>
    </lineage>
</organism>
<dbReference type="SUPFAM" id="SSF52374">
    <property type="entry name" value="Nucleotidylyl transferase"/>
    <property type="match status" value="1"/>
</dbReference>
<evidence type="ECO:0000259" key="5">
    <source>
        <dbReference type="Pfam" id="PF01406"/>
    </source>
</evidence>
<gene>
    <name evidence="6" type="primary">SYCC</name>
</gene>
<evidence type="ECO:0000256" key="4">
    <source>
        <dbReference type="SAM" id="MobiDB-lite"/>
    </source>
</evidence>
<dbReference type="GO" id="GO:0006423">
    <property type="term" value="P:cysteinyl-tRNA aminoacylation"/>
    <property type="evidence" value="ECO:0007669"/>
    <property type="project" value="TreeGrafter"/>
</dbReference>
<protein>
    <submittedName>
        <fullName evidence="6">Cysteinyl-tRNA synthetase, cytoplasmic</fullName>
    </submittedName>
</protein>
<dbReference type="InterPro" id="IPR032678">
    <property type="entry name" value="tRNA-synt_1_cat_dom"/>
</dbReference>
<proteinExistence type="evidence at transcript level"/>
<dbReference type="GO" id="GO:0004817">
    <property type="term" value="F:cysteine-tRNA ligase activity"/>
    <property type="evidence" value="ECO:0007669"/>
    <property type="project" value="TreeGrafter"/>
</dbReference>
<accession>C1BPD1</accession>
<name>C1BPD1_CALRO</name>
<evidence type="ECO:0000256" key="1">
    <source>
        <dbReference type="ARBA" id="ARBA00022598"/>
    </source>
</evidence>
<dbReference type="PANTHER" id="PTHR10890">
    <property type="entry name" value="CYSTEINYL-TRNA SYNTHETASE"/>
    <property type="match status" value="1"/>
</dbReference>
<feature type="region of interest" description="Disordered" evidence="4">
    <location>
        <begin position="1"/>
        <end position="24"/>
    </location>
</feature>
<dbReference type="GO" id="GO:0005737">
    <property type="term" value="C:cytoplasm"/>
    <property type="evidence" value="ECO:0007669"/>
    <property type="project" value="TreeGrafter"/>
</dbReference>
<dbReference type="EMBL" id="BT076460">
    <property type="protein sequence ID" value="ACO10884.1"/>
    <property type="molecule type" value="mRNA"/>
</dbReference>
<evidence type="ECO:0000256" key="3">
    <source>
        <dbReference type="ARBA" id="ARBA00022840"/>
    </source>
</evidence>
<keyword evidence="3" id="KW-0067">ATP-binding</keyword>
<dbReference type="PANTHER" id="PTHR10890:SF3">
    <property type="entry name" value="CYSTEINE--TRNA LIGASE, CYTOPLASMIC"/>
    <property type="match status" value="1"/>
</dbReference>
<evidence type="ECO:0000313" key="6">
    <source>
        <dbReference type="EMBL" id="ACO10884.1"/>
    </source>
</evidence>
<reference evidence="6" key="1">
    <citation type="submission" date="2009-03" db="EMBL/GenBank/DDBJ databases">
        <title>Caligus rogercresseyi ESTs and full-length cDNAs.</title>
        <authorList>
            <person name="Yasuike M."/>
            <person name="von Schalburg K."/>
            <person name="Cooper G."/>
            <person name="Leong J."/>
            <person name="Jones S.R.M."/>
            <person name="Koop B.F."/>
        </authorList>
    </citation>
    <scope>NUCLEOTIDE SEQUENCE</scope>
    <source>
        <tissue evidence="6">Whole tissue</tissue>
    </source>
</reference>
<evidence type="ECO:0000256" key="2">
    <source>
        <dbReference type="ARBA" id="ARBA00022741"/>
    </source>
</evidence>
<keyword evidence="6" id="KW-0030">Aminoacyl-tRNA synthetase</keyword>
<dbReference type="GO" id="GO:0005524">
    <property type="term" value="F:ATP binding"/>
    <property type="evidence" value="ECO:0007669"/>
    <property type="project" value="UniProtKB-KW"/>
</dbReference>
<feature type="compositionally biased region" description="Polar residues" evidence="4">
    <location>
        <begin position="1"/>
        <end position="13"/>
    </location>
</feature>
<dbReference type="Gene3D" id="3.40.50.620">
    <property type="entry name" value="HUPs"/>
    <property type="match status" value="1"/>
</dbReference>
<dbReference type="InterPro" id="IPR014729">
    <property type="entry name" value="Rossmann-like_a/b/a_fold"/>
</dbReference>
<dbReference type="PRINTS" id="PR00983">
    <property type="entry name" value="TRNASYNTHCYS"/>
</dbReference>
<feature type="domain" description="tRNA synthetases class I catalytic" evidence="5">
    <location>
        <begin position="41"/>
        <end position="105"/>
    </location>
</feature>
<sequence length="122" mass="14248">MSKRAQPTWSPPSTDGERTSPGLSLYNSLTKRKEVFVPRGSTVTWYNCGPTVYDASHMGHARTYLSFDILRRVMSKYFGYNIFYVMNITDIDDKIIKRSRQNHLFKDYSDNKELKLDQIIQV</sequence>
<dbReference type="Pfam" id="PF01406">
    <property type="entry name" value="tRNA-synt_1e"/>
    <property type="match status" value="1"/>
</dbReference>
<keyword evidence="1" id="KW-0436">Ligase</keyword>